<dbReference type="PANTHER" id="PTHR23150">
    <property type="entry name" value="SULFATASE MODIFYING FACTOR 1, 2"/>
    <property type="match status" value="1"/>
</dbReference>
<dbReference type="EMBL" id="CP001958">
    <property type="protein sequence ID" value="ADG97337.1"/>
    <property type="molecule type" value="Genomic_DNA"/>
</dbReference>
<feature type="region of interest" description="Disordered" evidence="1">
    <location>
        <begin position="420"/>
        <end position="450"/>
    </location>
</feature>
<dbReference type="AlphaFoldDB" id="D6ZE57"/>
<evidence type="ECO:0000256" key="2">
    <source>
        <dbReference type="SAM" id="SignalP"/>
    </source>
</evidence>
<feature type="compositionally biased region" description="Low complexity" evidence="1">
    <location>
        <begin position="260"/>
        <end position="283"/>
    </location>
</feature>
<dbReference type="STRING" id="640132.Srot_0860"/>
<name>D6ZE57_SEGRD</name>
<evidence type="ECO:0000256" key="1">
    <source>
        <dbReference type="SAM" id="MobiDB-lite"/>
    </source>
</evidence>
<dbReference type="Proteomes" id="UP000002247">
    <property type="component" value="Chromosome"/>
</dbReference>
<evidence type="ECO:0000259" key="3">
    <source>
        <dbReference type="Pfam" id="PF03781"/>
    </source>
</evidence>
<reference evidence="4 5" key="1">
    <citation type="journal article" date="2010" name="Stand. Genomic Sci.">
        <title>Complete genome sequence of Segniliparus rotundus type strain (CDC 1076).</title>
        <authorList>
            <person name="Sikorski J."/>
            <person name="Lapidus A."/>
            <person name="Copeland A."/>
            <person name="Misra M."/>
            <person name="Glavina Del Rio T."/>
            <person name="Nolan M."/>
            <person name="Lucas S."/>
            <person name="Chen F."/>
            <person name="Tice H."/>
            <person name="Cheng J.F."/>
            <person name="Jando M."/>
            <person name="Schneider S."/>
            <person name="Bruce D."/>
            <person name="Goodwin L."/>
            <person name="Pitluck S."/>
            <person name="Liolios K."/>
            <person name="Mikhailova N."/>
            <person name="Pati A."/>
            <person name="Ivanova N."/>
            <person name="Mavromatis K."/>
            <person name="Chen A."/>
            <person name="Palaniappan K."/>
            <person name="Chertkov O."/>
            <person name="Land M."/>
            <person name="Hauser L."/>
            <person name="Chang Y.J."/>
            <person name="Jeffries C.D."/>
            <person name="Brettin T."/>
            <person name="Detter J.C."/>
            <person name="Han C."/>
            <person name="Rohde M."/>
            <person name="Goker M."/>
            <person name="Bristow J."/>
            <person name="Eisen J.A."/>
            <person name="Markowitz V."/>
            <person name="Hugenholtz P."/>
            <person name="Kyrpides N.C."/>
            <person name="Klenk H.P."/>
        </authorList>
    </citation>
    <scope>NUCLEOTIDE SEQUENCE [LARGE SCALE GENOMIC DNA]</scope>
    <source>
        <strain evidence="5">ATCC BAA-972 / CDC 1076 / CIP 108378 / DSM 44985 / JCM 13578</strain>
    </source>
</reference>
<feature type="region of interest" description="Disordered" evidence="1">
    <location>
        <begin position="249"/>
        <end position="285"/>
    </location>
</feature>
<dbReference type="InterPro" id="IPR005532">
    <property type="entry name" value="SUMF_dom"/>
</dbReference>
<dbReference type="InterPro" id="IPR051043">
    <property type="entry name" value="Sulfatase_Mod_Factor_Kinase"/>
</dbReference>
<feature type="domain" description="Sulfatase-modifying factor enzyme-like" evidence="3">
    <location>
        <begin position="177"/>
        <end position="478"/>
    </location>
</feature>
<gene>
    <name evidence="4" type="ordered locus">Srot_0860</name>
</gene>
<protein>
    <recommendedName>
        <fullName evidence="3">Sulfatase-modifying factor enzyme-like domain-containing protein</fullName>
    </recommendedName>
</protein>
<dbReference type="RefSeq" id="WP_013137793.1">
    <property type="nucleotide sequence ID" value="NC_014168.1"/>
</dbReference>
<dbReference type="GO" id="GO:0120147">
    <property type="term" value="F:formylglycine-generating oxidase activity"/>
    <property type="evidence" value="ECO:0007669"/>
    <property type="project" value="TreeGrafter"/>
</dbReference>
<dbReference type="Pfam" id="PF03781">
    <property type="entry name" value="FGE-sulfatase"/>
    <property type="match status" value="1"/>
</dbReference>
<dbReference type="KEGG" id="srt:Srot_0860"/>
<keyword evidence="5" id="KW-1185">Reference proteome</keyword>
<dbReference type="PANTHER" id="PTHR23150:SF19">
    <property type="entry name" value="FORMYLGLYCINE-GENERATING ENZYME"/>
    <property type="match status" value="1"/>
</dbReference>
<dbReference type="InterPro" id="IPR042095">
    <property type="entry name" value="SUMF_sf"/>
</dbReference>
<dbReference type="eggNOG" id="COG1262">
    <property type="taxonomic scope" value="Bacteria"/>
</dbReference>
<accession>D6ZE57</accession>
<dbReference type="HOGENOM" id="CLU_012431_2_3_11"/>
<dbReference type="Gene3D" id="3.90.1580.10">
    <property type="entry name" value="paralog of FGE (formylglycine-generating enzyme)"/>
    <property type="match status" value="1"/>
</dbReference>
<proteinExistence type="predicted"/>
<feature type="chain" id="PRO_5038761344" description="Sulfatase-modifying factor enzyme-like domain-containing protein" evidence="2">
    <location>
        <begin position="20"/>
        <end position="480"/>
    </location>
</feature>
<dbReference type="InterPro" id="IPR016187">
    <property type="entry name" value="CTDL_fold"/>
</dbReference>
<feature type="signal peptide" evidence="2">
    <location>
        <begin position="1"/>
        <end position="19"/>
    </location>
</feature>
<keyword evidence="2" id="KW-0732">Signal</keyword>
<dbReference type="PROSITE" id="PS51257">
    <property type="entry name" value="PROKAR_LIPOPROTEIN"/>
    <property type="match status" value="1"/>
</dbReference>
<evidence type="ECO:0000313" key="4">
    <source>
        <dbReference type="EMBL" id="ADG97337.1"/>
    </source>
</evidence>
<sequence>MRKNIVGMLALFAVPSILGGCGSGTPETGEDQLSQLSTLFDGGEANTAWDKGFCTETYTQIAQVSDDLSKRRLENKTLQADARNLNLQAKAMLPNCDLLDSGNPVPDQLDTRFLRADMQIWKEQLAFDQTNPDNAAKAAGDYGRGTRVDWPDDGSKSWPNDGYKFLQLYRDCSNAYCPTFVALPQGVFAMGATSDEKETFDVDSVDSAWESPRHQVRIYTPFGLTDKEVTRDEFAEFIRETGYTVPAGCVTSPDEPIPVSEDPAAPESSDPAAPGSSEPDSPAVGVWNATANWENPGFVQSGQDPVVCVSRSDAQNFAVWLSKKTGAKYRLPSEAEWEYAARAFTTKPYIWGSDLDGLCENAAGYDIRTDEATGYKLPSKADCDDGAAYTNKAGSYKPNEWGLYDLAGNVREWVSDAWEPNLSSGPSSERPRTSGVQQFPVQRGGGWDDMPENLRSAYRSAYYSEYIRSYSGGFRLVREI</sequence>
<dbReference type="OrthoDB" id="9768004at2"/>
<organism evidence="4 5">
    <name type="scientific">Segniliparus rotundus (strain ATCC BAA-972 / CDC 1076 / CIP 108378 / DSM 44985 / JCM 13578)</name>
    <dbReference type="NCBI Taxonomy" id="640132"/>
    <lineage>
        <taxon>Bacteria</taxon>
        <taxon>Bacillati</taxon>
        <taxon>Actinomycetota</taxon>
        <taxon>Actinomycetes</taxon>
        <taxon>Mycobacteriales</taxon>
        <taxon>Segniliparaceae</taxon>
        <taxon>Segniliparus</taxon>
    </lineage>
</organism>
<evidence type="ECO:0000313" key="5">
    <source>
        <dbReference type="Proteomes" id="UP000002247"/>
    </source>
</evidence>
<dbReference type="SUPFAM" id="SSF56436">
    <property type="entry name" value="C-type lectin-like"/>
    <property type="match status" value="1"/>
</dbReference>